<reference evidence="2 3" key="1">
    <citation type="submission" date="2018-08" db="EMBL/GenBank/DDBJ databases">
        <title>Isolation, diversity and antifungal activity of Actinobacteria from wheat.</title>
        <authorList>
            <person name="Han C."/>
        </authorList>
    </citation>
    <scope>NUCLEOTIDE SEQUENCE [LARGE SCALE GENOMIC DNA]</scope>
    <source>
        <strain evidence="2 3">NEAU-YY421</strain>
    </source>
</reference>
<dbReference type="EMBL" id="QUAK01000112">
    <property type="protein sequence ID" value="RFU84778.1"/>
    <property type="molecule type" value="Genomic_DNA"/>
</dbReference>
<keyword evidence="3" id="KW-1185">Reference proteome</keyword>
<name>A0A372M1I3_9ACTN</name>
<feature type="region of interest" description="Disordered" evidence="1">
    <location>
        <begin position="28"/>
        <end position="98"/>
    </location>
</feature>
<dbReference type="RefSeq" id="WP_128557547.1">
    <property type="nucleotide sequence ID" value="NZ_QUAK01000112.1"/>
</dbReference>
<feature type="compositionally biased region" description="Basic and acidic residues" evidence="1">
    <location>
        <begin position="47"/>
        <end position="56"/>
    </location>
</feature>
<feature type="compositionally biased region" description="Polar residues" evidence="1">
    <location>
        <begin position="68"/>
        <end position="84"/>
    </location>
</feature>
<dbReference type="Proteomes" id="UP000263094">
    <property type="component" value="Unassembled WGS sequence"/>
</dbReference>
<accession>A0A372M1I3</accession>
<gene>
    <name evidence="2" type="ORF">DY218_20510</name>
</gene>
<dbReference type="OrthoDB" id="4288857at2"/>
<sequence>MNAFIDWSTVLGVALLLAAPSLAGHLNDRRIDRQLRNAERGPAGKVRIPDPPRRDLVVPLPIVRNAPATAQNSSSNDTEPSTATWYADGRRSKKLVSS</sequence>
<evidence type="ECO:0000256" key="1">
    <source>
        <dbReference type="SAM" id="MobiDB-lite"/>
    </source>
</evidence>
<organism evidence="2 3">
    <name type="scientific">Streptomyces triticagri</name>
    <dbReference type="NCBI Taxonomy" id="2293568"/>
    <lineage>
        <taxon>Bacteria</taxon>
        <taxon>Bacillati</taxon>
        <taxon>Actinomycetota</taxon>
        <taxon>Actinomycetes</taxon>
        <taxon>Kitasatosporales</taxon>
        <taxon>Streptomycetaceae</taxon>
        <taxon>Streptomyces</taxon>
    </lineage>
</organism>
<evidence type="ECO:0000313" key="2">
    <source>
        <dbReference type="EMBL" id="RFU84778.1"/>
    </source>
</evidence>
<protein>
    <submittedName>
        <fullName evidence="2">Uncharacterized protein</fullName>
    </submittedName>
</protein>
<proteinExistence type="predicted"/>
<comment type="caution">
    <text evidence="2">The sequence shown here is derived from an EMBL/GenBank/DDBJ whole genome shotgun (WGS) entry which is preliminary data.</text>
</comment>
<feature type="compositionally biased region" description="Basic and acidic residues" evidence="1">
    <location>
        <begin position="28"/>
        <end position="39"/>
    </location>
</feature>
<dbReference type="AlphaFoldDB" id="A0A372M1I3"/>
<evidence type="ECO:0000313" key="3">
    <source>
        <dbReference type="Proteomes" id="UP000263094"/>
    </source>
</evidence>